<dbReference type="PANTHER" id="PTHR46825">
    <property type="entry name" value="D-ALANYL-D-ALANINE-CARBOXYPEPTIDASE/ENDOPEPTIDASE AMPH"/>
    <property type="match status" value="1"/>
</dbReference>
<dbReference type="OrthoDB" id="5524666at2"/>
<proteinExistence type="predicted"/>
<dbReference type="PANTHER" id="PTHR46825:SF7">
    <property type="entry name" value="D-ALANYL-D-ALANINE CARBOXYPEPTIDASE"/>
    <property type="match status" value="1"/>
</dbReference>
<dbReference type="Pfam" id="PF00144">
    <property type="entry name" value="Beta-lactamase"/>
    <property type="match status" value="1"/>
</dbReference>
<dbReference type="InterPro" id="IPR050491">
    <property type="entry name" value="AmpC-like"/>
</dbReference>
<reference evidence="2 3" key="1">
    <citation type="submission" date="2014-02" db="EMBL/GenBank/DDBJ databases">
        <title>The small core and large imbalanced accessory genome model reveals a collaborative survival strategy of Sorangium cellulosum strains in nature.</title>
        <authorList>
            <person name="Han K."/>
            <person name="Peng R."/>
            <person name="Blom J."/>
            <person name="Li Y.-Z."/>
        </authorList>
    </citation>
    <scope>NUCLEOTIDE SEQUENCE [LARGE SCALE GENOMIC DNA]</scope>
    <source>
        <strain evidence="2 3">So0008-312</strain>
    </source>
</reference>
<comment type="caution">
    <text evidence="2">The sequence shown here is derived from an EMBL/GenBank/DDBJ whole genome shotgun (WGS) entry which is preliminary data.</text>
</comment>
<dbReference type="AlphaFoldDB" id="A0A150Q5T2"/>
<sequence length="340" mass="34966">MACAPLAARLQAALDAAVDAQGLPGAAAAVDLGGCSFRGAAGVANIEPRTPMKPGDLFRAGSITKTFISTLVLMLRAEGALSLDDAVSAHVAGVPRGEQITIRQLLNHTSGLFNYTDTDAFLSAVEADPTRAWTPEELIAFSAAEPPYFEPGRGFAYSNTNYIVAGCLVEAVSGEPVVALLRARILESAGLASTYLDGAEPAVPGLVHGYGSYGGELVDTTSAADPSSAWTSGGLVSNTGDLTTFFVRLLGGGLLGPAELAEMTTWVGALPADARGYGLGLARRASPVGATYGHGGSMWGFVSASYRAVERDAAITVLVNHEEGNVEAIVDDLLRVLKGP</sequence>
<dbReference type="InterPro" id="IPR012338">
    <property type="entry name" value="Beta-lactam/transpept-like"/>
</dbReference>
<gene>
    <name evidence="2" type="ORF">BE15_12185</name>
</gene>
<evidence type="ECO:0000313" key="2">
    <source>
        <dbReference type="EMBL" id="KYF63086.1"/>
    </source>
</evidence>
<evidence type="ECO:0000259" key="1">
    <source>
        <dbReference type="Pfam" id="PF00144"/>
    </source>
</evidence>
<dbReference type="RefSeq" id="WP_061612330.1">
    <property type="nucleotide sequence ID" value="NZ_JEMA01001038.1"/>
</dbReference>
<accession>A0A150Q5T2</accession>
<evidence type="ECO:0000313" key="3">
    <source>
        <dbReference type="Proteomes" id="UP000075260"/>
    </source>
</evidence>
<feature type="domain" description="Beta-lactamase-related" evidence="1">
    <location>
        <begin position="11"/>
        <end position="336"/>
    </location>
</feature>
<dbReference type="Proteomes" id="UP000075260">
    <property type="component" value="Unassembled WGS sequence"/>
</dbReference>
<dbReference type="SUPFAM" id="SSF56601">
    <property type="entry name" value="beta-lactamase/transpeptidase-like"/>
    <property type="match status" value="1"/>
</dbReference>
<dbReference type="EMBL" id="JEMA01001038">
    <property type="protein sequence ID" value="KYF63086.1"/>
    <property type="molecule type" value="Genomic_DNA"/>
</dbReference>
<protein>
    <recommendedName>
        <fullName evidence="1">Beta-lactamase-related domain-containing protein</fullName>
    </recommendedName>
</protein>
<dbReference type="InterPro" id="IPR001466">
    <property type="entry name" value="Beta-lactam-related"/>
</dbReference>
<organism evidence="2 3">
    <name type="scientific">Sorangium cellulosum</name>
    <name type="common">Polyangium cellulosum</name>
    <dbReference type="NCBI Taxonomy" id="56"/>
    <lineage>
        <taxon>Bacteria</taxon>
        <taxon>Pseudomonadati</taxon>
        <taxon>Myxococcota</taxon>
        <taxon>Polyangia</taxon>
        <taxon>Polyangiales</taxon>
        <taxon>Polyangiaceae</taxon>
        <taxon>Sorangium</taxon>
    </lineage>
</organism>
<name>A0A150Q5T2_SORCE</name>
<dbReference type="Gene3D" id="3.40.710.10">
    <property type="entry name" value="DD-peptidase/beta-lactamase superfamily"/>
    <property type="match status" value="1"/>
</dbReference>